<gene>
    <name evidence="8" type="ORF">KDA27_28270</name>
</gene>
<evidence type="ECO:0000256" key="5">
    <source>
        <dbReference type="PROSITE-ProRule" id="PRU10141"/>
    </source>
</evidence>
<feature type="non-terminal residue" evidence="8">
    <location>
        <position position="356"/>
    </location>
</feature>
<keyword evidence="4 5" id="KW-0067">ATP-binding</keyword>
<dbReference type="PROSITE" id="PS00108">
    <property type="entry name" value="PROTEIN_KINASE_ST"/>
    <property type="match status" value="1"/>
</dbReference>
<evidence type="ECO:0000256" key="4">
    <source>
        <dbReference type="ARBA" id="ARBA00022840"/>
    </source>
</evidence>
<evidence type="ECO:0000259" key="7">
    <source>
        <dbReference type="PROSITE" id="PS50011"/>
    </source>
</evidence>
<keyword evidence="8" id="KW-0723">Serine/threonine-protein kinase</keyword>
<dbReference type="InterPro" id="IPR011009">
    <property type="entry name" value="Kinase-like_dom_sf"/>
</dbReference>
<dbReference type="InterPro" id="IPR000719">
    <property type="entry name" value="Prot_kinase_dom"/>
</dbReference>
<comment type="caution">
    <text evidence="8">The sequence shown here is derived from an EMBL/GenBank/DDBJ whole genome shotgun (WGS) entry which is preliminary data.</text>
</comment>
<dbReference type="GO" id="GO:0004674">
    <property type="term" value="F:protein serine/threonine kinase activity"/>
    <property type="evidence" value="ECO:0007669"/>
    <property type="project" value="UniProtKB-KW"/>
</dbReference>
<keyword evidence="2 5" id="KW-0547">Nucleotide-binding</keyword>
<dbReference type="PANTHER" id="PTHR43289:SF34">
    <property type="entry name" value="SERINE_THREONINE-PROTEIN KINASE YBDM-RELATED"/>
    <property type="match status" value="1"/>
</dbReference>
<evidence type="ECO:0000256" key="3">
    <source>
        <dbReference type="ARBA" id="ARBA00022777"/>
    </source>
</evidence>
<reference evidence="8" key="2">
    <citation type="journal article" date="2021" name="Microbiome">
        <title>Successional dynamics and alternative stable states in a saline activated sludge microbial community over 9 years.</title>
        <authorList>
            <person name="Wang Y."/>
            <person name="Ye J."/>
            <person name="Ju F."/>
            <person name="Liu L."/>
            <person name="Boyd J.A."/>
            <person name="Deng Y."/>
            <person name="Parks D.H."/>
            <person name="Jiang X."/>
            <person name="Yin X."/>
            <person name="Woodcroft B.J."/>
            <person name="Tyson G.W."/>
            <person name="Hugenholtz P."/>
            <person name="Polz M.F."/>
            <person name="Zhang T."/>
        </authorList>
    </citation>
    <scope>NUCLEOTIDE SEQUENCE</scope>
    <source>
        <strain evidence="8">HKST-UBA02</strain>
    </source>
</reference>
<dbReference type="CDD" id="cd14014">
    <property type="entry name" value="STKc_PknB_like"/>
    <property type="match status" value="1"/>
</dbReference>
<keyword evidence="1" id="KW-0808">Transferase</keyword>
<reference evidence="8" key="1">
    <citation type="submission" date="2020-04" db="EMBL/GenBank/DDBJ databases">
        <authorList>
            <person name="Zhang T."/>
        </authorList>
    </citation>
    <scope>NUCLEOTIDE SEQUENCE</scope>
    <source>
        <strain evidence="8">HKST-UBA02</strain>
    </source>
</reference>
<dbReference type="SMART" id="SM00220">
    <property type="entry name" value="S_TKc"/>
    <property type="match status" value="1"/>
</dbReference>
<protein>
    <submittedName>
        <fullName evidence="8">Serine/threonine protein kinase</fullName>
    </submittedName>
</protein>
<feature type="binding site" evidence="5">
    <location>
        <position position="129"/>
    </location>
    <ligand>
        <name>ATP</name>
        <dbReference type="ChEBI" id="CHEBI:30616"/>
    </ligand>
</feature>
<feature type="domain" description="Protein kinase" evidence="7">
    <location>
        <begin position="100"/>
        <end position="356"/>
    </location>
</feature>
<dbReference type="InterPro" id="IPR008271">
    <property type="entry name" value="Ser/Thr_kinase_AS"/>
</dbReference>
<dbReference type="SUPFAM" id="SSF56112">
    <property type="entry name" value="Protein kinase-like (PK-like)"/>
    <property type="match status" value="1"/>
</dbReference>
<evidence type="ECO:0000313" key="8">
    <source>
        <dbReference type="EMBL" id="MCA9759726.1"/>
    </source>
</evidence>
<dbReference type="Proteomes" id="UP000739538">
    <property type="component" value="Unassembled WGS sequence"/>
</dbReference>
<dbReference type="Gene3D" id="1.10.510.10">
    <property type="entry name" value="Transferase(Phosphotransferase) domain 1"/>
    <property type="match status" value="1"/>
</dbReference>
<dbReference type="Gene3D" id="3.30.200.20">
    <property type="entry name" value="Phosphorylase Kinase, domain 1"/>
    <property type="match status" value="1"/>
</dbReference>
<evidence type="ECO:0000313" key="9">
    <source>
        <dbReference type="Proteomes" id="UP000739538"/>
    </source>
</evidence>
<dbReference type="PANTHER" id="PTHR43289">
    <property type="entry name" value="MITOGEN-ACTIVATED PROTEIN KINASE KINASE KINASE 20-RELATED"/>
    <property type="match status" value="1"/>
</dbReference>
<dbReference type="GO" id="GO:0005524">
    <property type="term" value="F:ATP binding"/>
    <property type="evidence" value="ECO:0007669"/>
    <property type="project" value="UniProtKB-UniRule"/>
</dbReference>
<dbReference type="PROSITE" id="PS00107">
    <property type="entry name" value="PROTEIN_KINASE_ATP"/>
    <property type="match status" value="1"/>
</dbReference>
<evidence type="ECO:0000256" key="1">
    <source>
        <dbReference type="ARBA" id="ARBA00022679"/>
    </source>
</evidence>
<keyword evidence="3 8" id="KW-0418">Kinase</keyword>
<dbReference type="Pfam" id="PF00069">
    <property type="entry name" value="Pkinase"/>
    <property type="match status" value="1"/>
</dbReference>
<sequence length="356" mass="38240">MEKDEEIAARLARAIASGARIDWSSLGLDPSSLGPELENLKRLSRLSSSFDRHTRWADPPTSPRFGRAAAAVGTRSDGRTAGGPPSAVPSTTRMRSWGDLEVLALLGEGSFGEVFLAFDPVLEREVALKLWKPIPGEGKKRLERSRQTRRFLDEAKRIAKIRHPGVVVVHGAGVHRGVVGIWTERLTGETLREHLERVGTLPAAEVVRIGVEIASALAAVHAAGLVHGDVKDANVVIEESGRVVLIDFGSGRTLGDPDSIEPLSSTPRYVAPEVLLDGESPGVPSDLYAFGVLLHRAAFGTYPVDAGDLPGLMEQHRLLRGHGGVADVDESRTDSAGLEALVRRMTAPKAEERPES</sequence>
<feature type="region of interest" description="Disordered" evidence="6">
    <location>
        <begin position="72"/>
        <end position="92"/>
    </location>
</feature>
<evidence type="ECO:0000256" key="2">
    <source>
        <dbReference type="ARBA" id="ARBA00022741"/>
    </source>
</evidence>
<proteinExistence type="predicted"/>
<dbReference type="EMBL" id="JAGQHS010000459">
    <property type="protein sequence ID" value="MCA9759726.1"/>
    <property type="molecule type" value="Genomic_DNA"/>
</dbReference>
<dbReference type="PROSITE" id="PS50011">
    <property type="entry name" value="PROTEIN_KINASE_DOM"/>
    <property type="match status" value="1"/>
</dbReference>
<dbReference type="AlphaFoldDB" id="A0A956SGX8"/>
<evidence type="ECO:0000256" key="6">
    <source>
        <dbReference type="SAM" id="MobiDB-lite"/>
    </source>
</evidence>
<name>A0A956SGX8_UNCEI</name>
<accession>A0A956SGX8</accession>
<organism evidence="8 9">
    <name type="scientific">Eiseniibacteriota bacterium</name>
    <dbReference type="NCBI Taxonomy" id="2212470"/>
    <lineage>
        <taxon>Bacteria</taxon>
        <taxon>Candidatus Eiseniibacteriota</taxon>
    </lineage>
</organism>
<dbReference type="InterPro" id="IPR017441">
    <property type="entry name" value="Protein_kinase_ATP_BS"/>
</dbReference>